<gene>
    <name evidence="1" type="ORF">AO498_10090</name>
</gene>
<accession>A0A142ENS1</accession>
<dbReference type="SUPFAM" id="SSF46785">
    <property type="entry name" value="Winged helix' DNA-binding domain"/>
    <property type="match status" value="1"/>
</dbReference>
<dbReference type="PATRIC" id="fig|1727163.4.peg.2109"/>
<organism evidence="1 2">
    <name type="scientific">Algoriphagus sanaruensis</name>
    <dbReference type="NCBI Taxonomy" id="1727163"/>
    <lineage>
        <taxon>Bacteria</taxon>
        <taxon>Pseudomonadati</taxon>
        <taxon>Bacteroidota</taxon>
        <taxon>Cytophagia</taxon>
        <taxon>Cytophagales</taxon>
        <taxon>Cyclobacteriaceae</taxon>
        <taxon>Algoriphagus</taxon>
    </lineage>
</organism>
<dbReference type="EMBL" id="CP012836">
    <property type="protein sequence ID" value="AMQ56776.1"/>
    <property type="molecule type" value="Genomic_DNA"/>
</dbReference>
<evidence type="ECO:0000313" key="2">
    <source>
        <dbReference type="Proteomes" id="UP000073816"/>
    </source>
</evidence>
<protein>
    <recommendedName>
        <fullName evidence="3">S-adenosylmethionine tRNA ribosyltransferase</fullName>
    </recommendedName>
</protein>
<dbReference type="AlphaFoldDB" id="A0A142ENS1"/>
<dbReference type="Gene3D" id="1.10.10.10">
    <property type="entry name" value="Winged helix-like DNA-binding domain superfamily/Winged helix DNA-binding domain"/>
    <property type="match status" value="1"/>
</dbReference>
<keyword evidence="2" id="KW-1185">Reference proteome</keyword>
<dbReference type="RefSeq" id="WP_067546866.1">
    <property type="nucleotide sequence ID" value="NZ_CP012836.1"/>
</dbReference>
<dbReference type="InterPro" id="IPR021660">
    <property type="entry name" value="DUF3253"/>
</dbReference>
<dbReference type="Pfam" id="PF11625">
    <property type="entry name" value="DUF3253"/>
    <property type="match status" value="1"/>
</dbReference>
<sequence>MEVLRIAILDFCRRRRSNSFCPSEVVRQMYPVDWRYFMKDIQLVMMEMYQEGLIVVTKKGLPIDPNNLPSGPVRITCPKQPNSLK</sequence>
<evidence type="ECO:0008006" key="3">
    <source>
        <dbReference type="Google" id="ProtNLM"/>
    </source>
</evidence>
<reference evidence="1 2" key="2">
    <citation type="journal article" date="2016" name="Genome Announc.">
        <title>Complete Genome Sequence of Algoriphagus sp. Strain M8-2, Isolated from a Brackish Lake.</title>
        <authorList>
            <person name="Muraguchi Y."/>
            <person name="Kushimoto K."/>
            <person name="Ohtsubo Y."/>
            <person name="Suzuki T."/>
            <person name="Dohra H."/>
            <person name="Kimbara K."/>
            <person name="Shintani M."/>
        </authorList>
    </citation>
    <scope>NUCLEOTIDE SEQUENCE [LARGE SCALE GENOMIC DNA]</scope>
    <source>
        <strain evidence="1 2">M8-2</strain>
    </source>
</reference>
<proteinExistence type="predicted"/>
<dbReference type="KEGG" id="alm:AO498_10090"/>
<reference evidence="2" key="1">
    <citation type="submission" date="2015-09" db="EMBL/GenBank/DDBJ databases">
        <title>Complete sequence of Algoriphagus sp. M8-2.</title>
        <authorList>
            <person name="Shintani M."/>
        </authorList>
    </citation>
    <scope>NUCLEOTIDE SEQUENCE [LARGE SCALE GENOMIC DNA]</scope>
    <source>
        <strain evidence="2">M8-2</strain>
    </source>
</reference>
<evidence type="ECO:0000313" key="1">
    <source>
        <dbReference type="EMBL" id="AMQ56776.1"/>
    </source>
</evidence>
<dbReference type="InterPro" id="IPR036388">
    <property type="entry name" value="WH-like_DNA-bd_sf"/>
</dbReference>
<dbReference type="Proteomes" id="UP000073816">
    <property type="component" value="Chromosome"/>
</dbReference>
<name>A0A142ENS1_9BACT</name>
<dbReference type="OrthoDB" id="711646at2"/>
<dbReference type="InterPro" id="IPR036390">
    <property type="entry name" value="WH_DNA-bd_sf"/>
</dbReference>
<dbReference type="STRING" id="1727163.AO498_10090"/>